<dbReference type="RefSeq" id="WP_115169538.1">
    <property type="nucleotide sequence ID" value="NZ_UGYW01000002.1"/>
</dbReference>
<dbReference type="Proteomes" id="UP000254893">
    <property type="component" value="Unassembled WGS sequence"/>
</dbReference>
<dbReference type="CDD" id="cd04301">
    <property type="entry name" value="NAT_SF"/>
    <property type="match status" value="1"/>
</dbReference>
<dbReference type="Pfam" id="PF13673">
    <property type="entry name" value="Acetyltransf_10"/>
    <property type="match status" value="1"/>
</dbReference>
<keyword evidence="2" id="KW-0808">Transferase</keyword>
<protein>
    <submittedName>
        <fullName evidence="2">Predicted acetyltransferase</fullName>
    </submittedName>
</protein>
<dbReference type="InterPro" id="IPR000182">
    <property type="entry name" value="GNAT_dom"/>
</dbReference>
<accession>A0A380BMQ4</accession>
<name>A0A380BMQ4_SPHSI</name>
<proteinExistence type="predicted"/>
<evidence type="ECO:0000313" key="2">
    <source>
        <dbReference type="EMBL" id="SUJ03871.1"/>
    </source>
</evidence>
<evidence type="ECO:0000259" key="1">
    <source>
        <dbReference type="PROSITE" id="PS51186"/>
    </source>
</evidence>
<reference evidence="2 3" key="1">
    <citation type="submission" date="2018-06" db="EMBL/GenBank/DDBJ databases">
        <authorList>
            <consortium name="Pathogen Informatics"/>
            <person name="Doyle S."/>
        </authorList>
    </citation>
    <scope>NUCLEOTIDE SEQUENCE [LARGE SCALE GENOMIC DNA]</scope>
    <source>
        <strain evidence="2 3">NCTC11388</strain>
    </source>
</reference>
<sequence length="139" mass="16239">MESQPIRIEQVVAPRTWNIRQHILYPDGSLKDVQIDEDFGGTHFAAYHDNEIIGVISVFRHGELFQFRKFAVLEDYQQKGIGSQLLLAVFEFCRRFNAAGIWCNSRIQAKTFYEKFGMQQVGNPFVKDNIQFVRMELTF</sequence>
<gene>
    <name evidence="2" type="ORF">NCTC11388_01320</name>
</gene>
<dbReference type="PROSITE" id="PS51186">
    <property type="entry name" value="GNAT"/>
    <property type="match status" value="1"/>
</dbReference>
<dbReference type="GO" id="GO:0016747">
    <property type="term" value="F:acyltransferase activity, transferring groups other than amino-acyl groups"/>
    <property type="evidence" value="ECO:0007669"/>
    <property type="project" value="InterPro"/>
</dbReference>
<dbReference type="AlphaFoldDB" id="A0A380BMQ4"/>
<dbReference type="InterPro" id="IPR016181">
    <property type="entry name" value="Acyl_CoA_acyltransferase"/>
</dbReference>
<organism evidence="2 3">
    <name type="scientific">Sphingobacterium spiritivorum</name>
    <name type="common">Flavobacterium spiritivorum</name>
    <dbReference type="NCBI Taxonomy" id="258"/>
    <lineage>
        <taxon>Bacteria</taxon>
        <taxon>Pseudomonadati</taxon>
        <taxon>Bacteroidota</taxon>
        <taxon>Sphingobacteriia</taxon>
        <taxon>Sphingobacteriales</taxon>
        <taxon>Sphingobacteriaceae</taxon>
        <taxon>Sphingobacterium</taxon>
    </lineage>
</organism>
<feature type="domain" description="N-acetyltransferase" evidence="1">
    <location>
        <begin position="1"/>
        <end position="139"/>
    </location>
</feature>
<dbReference type="Gene3D" id="3.40.630.30">
    <property type="match status" value="1"/>
</dbReference>
<dbReference type="SUPFAM" id="SSF55729">
    <property type="entry name" value="Acyl-CoA N-acyltransferases (Nat)"/>
    <property type="match status" value="1"/>
</dbReference>
<dbReference type="EMBL" id="UGYW01000002">
    <property type="protein sequence ID" value="SUJ03871.1"/>
    <property type="molecule type" value="Genomic_DNA"/>
</dbReference>
<evidence type="ECO:0000313" key="3">
    <source>
        <dbReference type="Proteomes" id="UP000254893"/>
    </source>
</evidence>